<dbReference type="AlphaFoldDB" id="A0A9X2ADE8"/>
<dbReference type="PROSITE" id="PS50889">
    <property type="entry name" value="S4"/>
    <property type="match status" value="1"/>
</dbReference>
<accession>A0A9X2ADE8</accession>
<dbReference type="GO" id="GO:0000455">
    <property type="term" value="P:enzyme-directed rRNA pseudouridine synthesis"/>
    <property type="evidence" value="ECO:0007669"/>
    <property type="project" value="TreeGrafter"/>
</dbReference>
<name>A0A9X2ADE8_9BACL</name>
<evidence type="ECO:0000256" key="2">
    <source>
        <dbReference type="ARBA" id="ARBA00010876"/>
    </source>
</evidence>
<dbReference type="PROSITE" id="PS01129">
    <property type="entry name" value="PSI_RLU"/>
    <property type="match status" value="1"/>
</dbReference>
<dbReference type="InterPro" id="IPR006145">
    <property type="entry name" value="PsdUridine_synth_RsuA/RluA"/>
</dbReference>
<dbReference type="GO" id="GO:0009982">
    <property type="term" value="F:pseudouridine synthase activity"/>
    <property type="evidence" value="ECO:0007669"/>
    <property type="project" value="InterPro"/>
</dbReference>
<evidence type="ECO:0000313" key="9">
    <source>
        <dbReference type="Proteomes" id="UP001139263"/>
    </source>
</evidence>
<dbReference type="GO" id="GO:0140098">
    <property type="term" value="F:catalytic activity, acting on RNA"/>
    <property type="evidence" value="ECO:0007669"/>
    <property type="project" value="UniProtKB-ARBA"/>
</dbReference>
<dbReference type="CDD" id="cd00165">
    <property type="entry name" value="S4"/>
    <property type="match status" value="1"/>
</dbReference>
<dbReference type="PANTHER" id="PTHR21600:SF44">
    <property type="entry name" value="RIBOSOMAL LARGE SUBUNIT PSEUDOURIDINE SYNTHASE D"/>
    <property type="match status" value="1"/>
</dbReference>
<evidence type="ECO:0000256" key="1">
    <source>
        <dbReference type="ARBA" id="ARBA00000073"/>
    </source>
</evidence>
<dbReference type="Gene3D" id="3.10.290.10">
    <property type="entry name" value="RNA-binding S4 domain"/>
    <property type="match status" value="1"/>
</dbReference>
<evidence type="ECO:0000256" key="3">
    <source>
        <dbReference type="ARBA" id="ARBA00023235"/>
    </source>
</evidence>
<dbReference type="Pfam" id="PF00849">
    <property type="entry name" value="PseudoU_synth_2"/>
    <property type="match status" value="1"/>
</dbReference>
<comment type="function">
    <text evidence="6">Responsible for synthesis of pseudouridine from uracil.</text>
</comment>
<sequence>MTVSENGTLLPFLLTALSTMGRNKVKSLLTHGQVMVNDQVVTRHDHPLVQGQTVSILAMRKVSSDDLDGVQILFEDDDVLVIDKPAGLLSMGTDTEKEHTAYRILSDYMRMKNPKSRIFIVHRLDRDTSGVMMFAKRESVQQKLQNAWKDVVVERAYLAVVEGRVQQDTGTIISWLKESKTLIMYISRKEGDGQKAITHYEVLHRTGEYSLLKVQLETGRKNQIRVQMQSIGHPVVGDDRYGAIKDPLGRLGLHASVLSFHHPTTDKVMRFETDFPSAFLRVFSYDQKASVTIKS</sequence>
<dbReference type="InterPro" id="IPR006225">
    <property type="entry name" value="PsdUridine_synth_RluC/D"/>
</dbReference>
<evidence type="ECO:0000256" key="4">
    <source>
        <dbReference type="PIRSR" id="PIRSR606225-1"/>
    </source>
</evidence>
<proteinExistence type="inferred from homology"/>
<comment type="caution">
    <text evidence="8">The sequence shown here is derived from an EMBL/GenBank/DDBJ whole genome shotgun (WGS) entry which is preliminary data.</text>
</comment>
<evidence type="ECO:0000259" key="7">
    <source>
        <dbReference type="Pfam" id="PF00849"/>
    </source>
</evidence>
<dbReference type="Proteomes" id="UP001139263">
    <property type="component" value="Unassembled WGS sequence"/>
</dbReference>
<dbReference type="InterPro" id="IPR020103">
    <property type="entry name" value="PsdUridine_synth_cat_dom_sf"/>
</dbReference>
<evidence type="ECO:0000256" key="5">
    <source>
        <dbReference type="PROSITE-ProRule" id="PRU00182"/>
    </source>
</evidence>
<keyword evidence="3 6" id="KW-0413">Isomerase</keyword>
<dbReference type="PANTHER" id="PTHR21600">
    <property type="entry name" value="MITOCHONDRIAL RNA PSEUDOURIDINE SYNTHASE"/>
    <property type="match status" value="1"/>
</dbReference>
<evidence type="ECO:0000256" key="6">
    <source>
        <dbReference type="RuleBase" id="RU362028"/>
    </source>
</evidence>
<reference evidence="8" key="1">
    <citation type="submission" date="2022-03" db="EMBL/GenBank/DDBJ databases">
        <title>Draft Genome Sequence of Firmicute Strain S0AB, a Heterotrophic Iron/Sulfur-Oxidizing Extreme Acidophile.</title>
        <authorList>
            <person name="Vergara E."/>
            <person name="Pakostova E."/>
            <person name="Johnson D.B."/>
            <person name="Holmes D.S."/>
        </authorList>
    </citation>
    <scope>NUCLEOTIDE SEQUENCE</scope>
    <source>
        <strain evidence="8">S0AB</strain>
    </source>
</reference>
<dbReference type="Gene3D" id="3.30.2350.10">
    <property type="entry name" value="Pseudouridine synthase"/>
    <property type="match status" value="1"/>
</dbReference>
<feature type="domain" description="Pseudouridine synthase RsuA/RluA-like" evidence="7">
    <location>
        <begin position="78"/>
        <end position="230"/>
    </location>
</feature>
<comment type="similarity">
    <text evidence="2 6">Belongs to the pseudouridine synthase RluA family.</text>
</comment>
<organism evidence="8 9">
    <name type="scientific">Sulfoacidibacillus ferrooxidans</name>
    <dbReference type="NCBI Taxonomy" id="2005001"/>
    <lineage>
        <taxon>Bacteria</taxon>
        <taxon>Bacillati</taxon>
        <taxon>Bacillota</taxon>
        <taxon>Bacilli</taxon>
        <taxon>Bacillales</taxon>
        <taxon>Alicyclobacillaceae</taxon>
        <taxon>Sulfoacidibacillus</taxon>
    </lineage>
</organism>
<protein>
    <recommendedName>
        <fullName evidence="6">Pseudouridine synthase</fullName>
        <ecNumber evidence="6">5.4.99.-</ecNumber>
    </recommendedName>
</protein>
<dbReference type="InterPro" id="IPR006224">
    <property type="entry name" value="PsdUridine_synth_RluA-like_CS"/>
</dbReference>
<gene>
    <name evidence="8" type="primary">rluC_1</name>
    <name evidence="8" type="ORF">MM817_00412</name>
</gene>
<dbReference type="EMBL" id="JALBUF010000001">
    <property type="protein sequence ID" value="MCI0182156.1"/>
    <property type="molecule type" value="Genomic_DNA"/>
</dbReference>
<dbReference type="SUPFAM" id="SSF55174">
    <property type="entry name" value="Alpha-L RNA-binding motif"/>
    <property type="match status" value="1"/>
</dbReference>
<dbReference type="GO" id="GO:0003723">
    <property type="term" value="F:RNA binding"/>
    <property type="evidence" value="ECO:0007669"/>
    <property type="project" value="UniProtKB-KW"/>
</dbReference>
<keyword evidence="5" id="KW-0694">RNA-binding</keyword>
<dbReference type="InterPro" id="IPR036986">
    <property type="entry name" value="S4_RNA-bd_sf"/>
</dbReference>
<keyword evidence="9" id="KW-1185">Reference proteome</keyword>
<evidence type="ECO:0000313" key="8">
    <source>
        <dbReference type="EMBL" id="MCI0182156.1"/>
    </source>
</evidence>
<feature type="active site" evidence="4">
    <location>
        <position position="125"/>
    </location>
</feature>
<dbReference type="NCBIfam" id="TIGR00005">
    <property type="entry name" value="rluA_subfam"/>
    <property type="match status" value="1"/>
</dbReference>
<dbReference type="CDD" id="cd02869">
    <property type="entry name" value="PseudoU_synth_RluA_like"/>
    <property type="match status" value="1"/>
</dbReference>
<dbReference type="InterPro" id="IPR050188">
    <property type="entry name" value="RluA_PseudoU_synthase"/>
</dbReference>
<comment type="catalytic activity">
    <reaction evidence="1 6">
        <text>a uridine in RNA = a pseudouridine in RNA</text>
        <dbReference type="Rhea" id="RHEA:48348"/>
        <dbReference type="Rhea" id="RHEA-COMP:12068"/>
        <dbReference type="Rhea" id="RHEA-COMP:12069"/>
        <dbReference type="ChEBI" id="CHEBI:65314"/>
        <dbReference type="ChEBI" id="CHEBI:65315"/>
    </reaction>
</comment>
<dbReference type="EC" id="5.4.99.-" evidence="6"/>
<dbReference type="SUPFAM" id="SSF55120">
    <property type="entry name" value="Pseudouridine synthase"/>
    <property type="match status" value="1"/>
</dbReference>